<dbReference type="CDD" id="cd02248">
    <property type="entry name" value="Peptidase_C1A"/>
    <property type="match status" value="1"/>
</dbReference>
<feature type="domain" description="Cathepsin propeptide inhibitor" evidence="5">
    <location>
        <begin position="48"/>
        <end position="105"/>
    </location>
</feature>
<dbReference type="InterPro" id="IPR038765">
    <property type="entry name" value="Papain-like_cys_pep_sf"/>
</dbReference>
<protein>
    <submittedName>
        <fullName evidence="6">Uncharacterized protein</fullName>
    </submittedName>
</protein>
<dbReference type="EMBL" id="OZ075133">
    <property type="protein sequence ID" value="CAL4986070.1"/>
    <property type="molecule type" value="Genomic_DNA"/>
</dbReference>
<dbReference type="Pfam" id="PF08246">
    <property type="entry name" value="Inhibitor_I29"/>
    <property type="match status" value="1"/>
</dbReference>
<dbReference type="InterPro" id="IPR025661">
    <property type="entry name" value="Pept_asp_AS"/>
</dbReference>
<dbReference type="PROSITE" id="PS00640">
    <property type="entry name" value="THIOL_PROTEASE_ASN"/>
    <property type="match status" value="1"/>
</dbReference>
<dbReference type="PRINTS" id="PR00705">
    <property type="entry name" value="PAPAIN"/>
</dbReference>
<dbReference type="Gene3D" id="3.90.70.10">
    <property type="entry name" value="Cysteine proteinases"/>
    <property type="match status" value="1"/>
</dbReference>
<reference evidence="6" key="1">
    <citation type="submission" date="2024-10" db="EMBL/GenBank/DDBJ databases">
        <authorList>
            <person name="Ryan C."/>
        </authorList>
    </citation>
    <scope>NUCLEOTIDE SEQUENCE [LARGE SCALE GENOMIC DNA]</scope>
</reference>
<dbReference type="AlphaFoldDB" id="A0ABC9AUD6"/>
<dbReference type="SMART" id="SM00848">
    <property type="entry name" value="Inhibitor_I29"/>
    <property type="match status" value="1"/>
</dbReference>
<evidence type="ECO:0000313" key="7">
    <source>
        <dbReference type="Proteomes" id="UP001497457"/>
    </source>
</evidence>
<keyword evidence="2" id="KW-1015">Disulfide bond</keyword>
<feature type="domain" description="Peptidase C1A papain C-terminal" evidence="4">
    <location>
        <begin position="159"/>
        <end position="384"/>
    </location>
</feature>
<keyword evidence="7" id="KW-1185">Reference proteome</keyword>
<evidence type="ECO:0000256" key="2">
    <source>
        <dbReference type="ARBA" id="ARBA00023157"/>
    </source>
</evidence>
<keyword evidence="3" id="KW-0732">Signal</keyword>
<dbReference type="SUPFAM" id="SSF54001">
    <property type="entry name" value="Cysteine proteinases"/>
    <property type="match status" value="1"/>
</dbReference>
<evidence type="ECO:0000259" key="5">
    <source>
        <dbReference type="SMART" id="SM00848"/>
    </source>
</evidence>
<evidence type="ECO:0000256" key="3">
    <source>
        <dbReference type="SAM" id="SignalP"/>
    </source>
</evidence>
<comment type="similarity">
    <text evidence="1">Belongs to the peptidase C1 family.</text>
</comment>
<feature type="chain" id="PRO_5044776374" evidence="3">
    <location>
        <begin position="22"/>
        <end position="385"/>
    </location>
</feature>
<accession>A0ABC9AUD6</accession>
<dbReference type="InterPro" id="IPR039417">
    <property type="entry name" value="Peptidase_C1A_papain-like"/>
</dbReference>
<evidence type="ECO:0000256" key="1">
    <source>
        <dbReference type="ARBA" id="ARBA00008455"/>
    </source>
</evidence>
<gene>
    <name evidence="6" type="ORF">URODEC1_LOCUS58233</name>
</gene>
<dbReference type="Pfam" id="PF00112">
    <property type="entry name" value="Peptidase_C1"/>
    <property type="match status" value="1"/>
</dbReference>
<dbReference type="InterPro" id="IPR000668">
    <property type="entry name" value="Peptidase_C1A_C"/>
</dbReference>
<proteinExistence type="inferred from homology"/>
<feature type="signal peptide" evidence="3">
    <location>
        <begin position="1"/>
        <end position="21"/>
    </location>
</feature>
<dbReference type="InterPro" id="IPR013201">
    <property type="entry name" value="Prot_inhib_I29"/>
</dbReference>
<evidence type="ECO:0000313" key="6">
    <source>
        <dbReference type="EMBL" id="CAL4986070.1"/>
    </source>
</evidence>
<organism evidence="6 7">
    <name type="scientific">Urochloa decumbens</name>
    <dbReference type="NCBI Taxonomy" id="240449"/>
    <lineage>
        <taxon>Eukaryota</taxon>
        <taxon>Viridiplantae</taxon>
        <taxon>Streptophyta</taxon>
        <taxon>Embryophyta</taxon>
        <taxon>Tracheophyta</taxon>
        <taxon>Spermatophyta</taxon>
        <taxon>Magnoliopsida</taxon>
        <taxon>Liliopsida</taxon>
        <taxon>Poales</taxon>
        <taxon>Poaceae</taxon>
        <taxon>PACMAD clade</taxon>
        <taxon>Panicoideae</taxon>
        <taxon>Panicodae</taxon>
        <taxon>Paniceae</taxon>
        <taxon>Melinidinae</taxon>
        <taxon>Urochloa</taxon>
    </lineage>
</organism>
<dbReference type="Proteomes" id="UP001497457">
    <property type="component" value="Chromosome 23rd"/>
</dbReference>
<sequence>MAAIRWSSSTTALTLLPLLLAGVHVPSLASSASPAIDNGEELLMLGKFHGWMAEHGRSYANEEEKLRRFEVYRSNMEFIEAANQDSRMSYRLGETPFTDITHDEFMAMYSSESPEMMTITTPVGPVHEDSGGHSDRDLLLAVDEEEPPRRRAITNLTALPPSVDWRAKGVVTPAKNQGLSCSSCWAFASVATMESAKAISAGGSPPVLSEQQLVDCDTLNHGCRNGWMDKAFKWVIQNGGITTAASYPYTGSAGQCQAGKPAAVKLSGYKKLPIGDEAALMAAVAQQPVAVSFDYSDPCFQHYIGGVYDAGCAKSGVYTKGACKTAQNHALAIVGYGTKPDGTKYWIGKNSWTEKWGDNGFLYMLRDSPPLGLCGLAALPAYPII</sequence>
<dbReference type="SMART" id="SM00645">
    <property type="entry name" value="Pept_C1"/>
    <property type="match status" value="1"/>
</dbReference>
<evidence type="ECO:0000259" key="4">
    <source>
        <dbReference type="SMART" id="SM00645"/>
    </source>
</evidence>
<name>A0ABC9AUD6_9POAL</name>
<dbReference type="PANTHER" id="PTHR12411">
    <property type="entry name" value="CYSTEINE PROTEASE FAMILY C1-RELATED"/>
    <property type="match status" value="1"/>
</dbReference>
<dbReference type="InterPro" id="IPR013128">
    <property type="entry name" value="Peptidase_C1A"/>
</dbReference>